<evidence type="ECO:0000313" key="2">
    <source>
        <dbReference type="EMBL" id="VAW94843.1"/>
    </source>
</evidence>
<dbReference type="AlphaFoldDB" id="A0A3B1A3Y9"/>
<dbReference type="InterPro" id="IPR018649">
    <property type="entry name" value="SHOCT"/>
</dbReference>
<name>A0A3B1A3Y9_9ZZZZ</name>
<dbReference type="Pfam" id="PF09851">
    <property type="entry name" value="SHOCT"/>
    <property type="match status" value="1"/>
</dbReference>
<accession>A0A3B1A3Y9</accession>
<dbReference type="EMBL" id="UOFR01000030">
    <property type="protein sequence ID" value="VAW94843.1"/>
    <property type="molecule type" value="Genomic_DNA"/>
</dbReference>
<proteinExistence type="predicted"/>
<sequence>MWILWIILLVVIIYMLKDVVGFSKPSSSGEDALEILKRRYAQGEIDEVEYKRRKLELEK</sequence>
<gene>
    <name evidence="2" type="ORF">MNBD_GAMMA21-2551</name>
</gene>
<reference evidence="2" key="1">
    <citation type="submission" date="2018-06" db="EMBL/GenBank/DDBJ databases">
        <authorList>
            <person name="Zhirakovskaya E."/>
        </authorList>
    </citation>
    <scope>NUCLEOTIDE SEQUENCE</scope>
</reference>
<organism evidence="2">
    <name type="scientific">hydrothermal vent metagenome</name>
    <dbReference type="NCBI Taxonomy" id="652676"/>
    <lineage>
        <taxon>unclassified sequences</taxon>
        <taxon>metagenomes</taxon>
        <taxon>ecological metagenomes</taxon>
    </lineage>
</organism>
<protein>
    <recommendedName>
        <fullName evidence="1">SHOCT domain-containing protein</fullName>
    </recommendedName>
</protein>
<feature type="domain" description="SHOCT" evidence="1">
    <location>
        <begin position="31"/>
        <end position="54"/>
    </location>
</feature>
<evidence type="ECO:0000259" key="1">
    <source>
        <dbReference type="Pfam" id="PF09851"/>
    </source>
</evidence>